<name>A0ABQ8VYA5_9AGAR</name>
<dbReference type="EMBL" id="JANVFT010000007">
    <property type="protein sequence ID" value="KAJ4500204.1"/>
    <property type="molecule type" value="Genomic_DNA"/>
</dbReference>
<feature type="signal peptide" evidence="2">
    <location>
        <begin position="1"/>
        <end position="23"/>
    </location>
</feature>
<evidence type="ECO:0000313" key="3">
    <source>
        <dbReference type="EMBL" id="KAJ4500204.1"/>
    </source>
</evidence>
<keyword evidence="2" id="KW-0732">Signal</keyword>
<reference evidence="3" key="1">
    <citation type="submission" date="2022-08" db="EMBL/GenBank/DDBJ databases">
        <title>A Global Phylogenomic Analysis of the Shiitake Genus Lentinula.</title>
        <authorList>
            <consortium name="DOE Joint Genome Institute"/>
            <person name="Sierra-Patev S."/>
            <person name="Min B."/>
            <person name="Naranjo-Ortiz M."/>
            <person name="Looney B."/>
            <person name="Konkel Z."/>
            <person name="Slot J.C."/>
            <person name="Sakamoto Y."/>
            <person name="Steenwyk J.L."/>
            <person name="Rokas A."/>
            <person name="Carro J."/>
            <person name="Camarero S."/>
            <person name="Ferreira P."/>
            <person name="Molpeceres G."/>
            <person name="Ruiz-Duenas F.J."/>
            <person name="Serrano A."/>
            <person name="Henrissat B."/>
            <person name="Drula E."/>
            <person name="Hughes K.W."/>
            <person name="Mata J.L."/>
            <person name="Ishikawa N.K."/>
            <person name="Vargas-Isla R."/>
            <person name="Ushijima S."/>
            <person name="Smith C.A."/>
            <person name="Ahrendt S."/>
            <person name="Andreopoulos W."/>
            <person name="He G."/>
            <person name="Labutti K."/>
            <person name="Lipzen A."/>
            <person name="Ng V."/>
            <person name="Riley R."/>
            <person name="Sandor L."/>
            <person name="Barry K."/>
            <person name="Martinez A.T."/>
            <person name="Xiao Y."/>
            <person name="Gibbons J.G."/>
            <person name="Terashima K."/>
            <person name="Grigoriev I.V."/>
            <person name="Hibbett D.S."/>
        </authorList>
    </citation>
    <scope>NUCLEOTIDE SEQUENCE</scope>
    <source>
        <strain evidence="3">RHP3577 ss4</strain>
    </source>
</reference>
<feature type="compositionally biased region" description="Low complexity" evidence="1">
    <location>
        <begin position="54"/>
        <end position="95"/>
    </location>
</feature>
<feature type="chain" id="PRO_5047323556" evidence="2">
    <location>
        <begin position="24"/>
        <end position="241"/>
    </location>
</feature>
<keyword evidence="4" id="KW-1185">Reference proteome</keyword>
<feature type="compositionally biased region" description="Pro residues" evidence="1">
    <location>
        <begin position="96"/>
        <end position="107"/>
    </location>
</feature>
<accession>A0ABQ8VYA5</accession>
<feature type="region of interest" description="Disordered" evidence="1">
    <location>
        <begin position="54"/>
        <end position="107"/>
    </location>
</feature>
<organism evidence="3 4">
    <name type="scientific">Lentinula lateritia</name>
    <dbReference type="NCBI Taxonomy" id="40482"/>
    <lineage>
        <taxon>Eukaryota</taxon>
        <taxon>Fungi</taxon>
        <taxon>Dikarya</taxon>
        <taxon>Basidiomycota</taxon>
        <taxon>Agaricomycotina</taxon>
        <taxon>Agaricomycetes</taxon>
        <taxon>Agaricomycetidae</taxon>
        <taxon>Agaricales</taxon>
        <taxon>Marasmiineae</taxon>
        <taxon>Omphalotaceae</taxon>
        <taxon>Lentinula</taxon>
    </lineage>
</organism>
<proteinExistence type="predicted"/>
<sequence>MRLILVFLVTLLAHCRLVFLTFAAPLMMAEDSDSRENHSQILQIRGLPYFISPSSPLSSSSSQTSSSDSSDSEPSTQNLASLRPQQEPQQPQRLRGPPPTRRPLRPLYPAPSLSLLPLQIFFPQAEGATDPHNLTTRNAIIAVQSYLHRLPQFRDRRMTFRNQYLSFERGMVHFKAVDYHYRGYCNPSCDGTAYSVNINGSIHHNGHLAFNGTEPIEFFTFADVLNFEPPPSRDSGRRHRG</sequence>
<comment type="caution">
    <text evidence="3">The sequence shown here is derived from an EMBL/GenBank/DDBJ whole genome shotgun (WGS) entry which is preliminary data.</text>
</comment>
<protein>
    <submittedName>
        <fullName evidence="3">Uncharacterized protein</fullName>
    </submittedName>
</protein>
<gene>
    <name evidence="3" type="ORF">C8R41DRAFT_863520</name>
</gene>
<evidence type="ECO:0000256" key="2">
    <source>
        <dbReference type="SAM" id="SignalP"/>
    </source>
</evidence>
<dbReference type="Proteomes" id="UP001150217">
    <property type="component" value="Unassembled WGS sequence"/>
</dbReference>
<evidence type="ECO:0000313" key="4">
    <source>
        <dbReference type="Proteomes" id="UP001150217"/>
    </source>
</evidence>
<evidence type="ECO:0000256" key="1">
    <source>
        <dbReference type="SAM" id="MobiDB-lite"/>
    </source>
</evidence>